<reference evidence="3 4" key="1">
    <citation type="submission" date="2020-10" db="EMBL/GenBank/DDBJ databases">
        <title>Plant Genome Project.</title>
        <authorList>
            <person name="Zhang R.-G."/>
        </authorList>
    </citation>
    <scope>NUCLEOTIDE SEQUENCE [LARGE SCALE GENOMIC DNA]</scope>
    <source>
        <strain evidence="3">FAFU-HL-1</strain>
        <tissue evidence="3">Leaf</tissue>
    </source>
</reference>
<evidence type="ECO:0000313" key="4">
    <source>
        <dbReference type="Proteomes" id="UP000657918"/>
    </source>
</evidence>
<proteinExistence type="inferred from homology"/>
<dbReference type="Proteomes" id="UP000657918">
    <property type="component" value="Unassembled WGS sequence"/>
</dbReference>
<name>A0A835TM86_9ROSI</name>
<dbReference type="InterPro" id="IPR008862">
    <property type="entry name" value="Tcp11"/>
</dbReference>
<evidence type="ECO:0000256" key="1">
    <source>
        <dbReference type="ARBA" id="ARBA00010954"/>
    </source>
</evidence>
<dbReference type="AlphaFoldDB" id="A0A835TM86"/>
<accession>A0A835TM86</accession>
<feature type="region of interest" description="Disordered" evidence="2">
    <location>
        <begin position="503"/>
        <end position="528"/>
    </location>
</feature>
<comment type="caution">
    <text evidence="3">The sequence shown here is derived from an EMBL/GenBank/DDBJ whole genome shotgun (WGS) entry which is preliminary data.</text>
</comment>
<dbReference type="PANTHER" id="PTHR12832">
    <property type="entry name" value="TESTIS-SPECIFIC PROTEIN PBS13 T-COMPLEX 11"/>
    <property type="match status" value="1"/>
</dbReference>
<dbReference type="EMBL" id="JADGMS010000001">
    <property type="protein sequence ID" value="KAF9690239.1"/>
    <property type="molecule type" value="Genomic_DNA"/>
</dbReference>
<protein>
    <submittedName>
        <fullName evidence="3">Uncharacterized protein</fullName>
    </submittedName>
</protein>
<keyword evidence="4" id="KW-1185">Reference proteome</keyword>
<feature type="compositionally biased region" description="Basic and acidic residues" evidence="2">
    <location>
        <begin position="177"/>
        <end position="192"/>
    </location>
</feature>
<dbReference type="GO" id="GO:0007165">
    <property type="term" value="P:signal transduction"/>
    <property type="evidence" value="ECO:0007669"/>
    <property type="project" value="TreeGrafter"/>
</dbReference>
<sequence length="593" mass="66540">MRNAMVLLTDSIFMTKMKAVSSAMGSTSVASETDNQQPECTGERIDLLVSIGLLKIVSGVSGLTKETLPETFMLNLSRLRAVQAEIQKIIHDAFLRPDGLTGKSSPETRVVVGGIGLDFPESDTVPFPSPRRIPRKLKKRLLEAKTPTTHLRRQPFYEKLSSKARPKPRSPSQCSSHEAKLHAAEQKRQRDRAEFLGQRGLRHSSVPVNWNKMHHQADLLSRKIASYIICTYYFVKCWRQFLRSRRTTIDLAKDFDALKINENCAKSMPFEQLARMLQSTGTLRTVEGLLDRLESRFRVSMAVASMDHPSSLDNIDHLLKRVPPLRKGLLPGLDIQMLFSVVKGSEREIALAKSAEAFTREFEFLTRIILDGPMHSSDEESESMSQKRCTFRSQLAAFDKEWCSYLNCFVVWKVKDAHSLEGDLERAKCKLTPGGSNDALTHDMKAIQKQVAEDQKVLREKVQHLSGDAGIERMGIARSKYFQAKENGSPVGSPIMHFQSPSMPLRAPSVAPPANRNNAKPCSSSASSSSCFDGPAGSAVGKLVTENELIVNEFLHEKRHGFVDRFNIYDKDESSIKAKVRETMEAAFWDRVM</sequence>
<evidence type="ECO:0000256" key="2">
    <source>
        <dbReference type="SAM" id="MobiDB-lite"/>
    </source>
</evidence>
<comment type="similarity">
    <text evidence="1">Belongs to the TCP11 family.</text>
</comment>
<gene>
    <name evidence="3" type="ORF">SADUNF_Sadunf01G0174900</name>
</gene>
<organism evidence="3 4">
    <name type="scientific">Salix dunnii</name>
    <dbReference type="NCBI Taxonomy" id="1413687"/>
    <lineage>
        <taxon>Eukaryota</taxon>
        <taxon>Viridiplantae</taxon>
        <taxon>Streptophyta</taxon>
        <taxon>Embryophyta</taxon>
        <taxon>Tracheophyta</taxon>
        <taxon>Spermatophyta</taxon>
        <taxon>Magnoliopsida</taxon>
        <taxon>eudicotyledons</taxon>
        <taxon>Gunneridae</taxon>
        <taxon>Pentapetalae</taxon>
        <taxon>rosids</taxon>
        <taxon>fabids</taxon>
        <taxon>Malpighiales</taxon>
        <taxon>Salicaceae</taxon>
        <taxon>Saliceae</taxon>
        <taxon>Salix</taxon>
    </lineage>
</organism>
<dbReference type="OrthoDB" id="276323at2759"/>
<feature type="region of interest" description="Disordered" evidence="2">
    <location>
        <begin position="153"/>
        <end position="192"/>
    </location>
</feature>
<dbReference type="PANTHER" id="PTHR12832:SF34">
    <property type="entry name" value="T-COMPLEX PROTEIN 11"/>
    <property type="match status" value="1"/>
</dbReference>
<evidence type="ECO:0000313" key="3">
    <source>
        <dbReference type="EMBL" id="KAF9690239.1"/>
    </source>
</evidence>